<evidence type="ECO:0000256" key="5">
    <source>
        <dbReference type="ARBA" id="ARBA00022695"/>
    </source>
</evidence>
<organism evidence="8 9">
    <name type="scientific">Luteipulveratus flavus</name>
    <dbReference type="NCBI Taxonomy" id="3031728"/>
    <lineage>
        <taxon>Bacteria</taxon>
        <taxon>Bacillati</taxon>
        <taxon>Actinomycetota</taxon>
        <taxon>Actinomycetes</taxon>
        <taxon>Micrococcales</taxon>
        <taxon>Dermacoccaceae</taxon>
        <taxon>Luteipulveratus</taxon>
    </lineage>
</organism>
<keyword evidence="9" id="KW-1185">Reference proteome</keyword>
<evidence type="ECO:0000256" key="7">
    <source>
        <dbReference type="HAMAP-Rule" id="MF_00108"/>
    </source>
</evidence>
<evidence type="ECO:0000313" key="9">
    <source>
        <dbReference type="Proteomes" id="UP001528912"/>
    </source>
</evidence>
<dbReference type="Gene3D" id="3.90.550.10">
    <property type="entry name" value="Spore Coat Polysaccharide Biosynthesis Protein SpsA, Chain A"/>
    <property type="match status" value="1"/>
</dbReference>
<comment type="catalytic activity">
    <reaction evidence="1 7">
        <text>2-C-methyl-D-erythritol 4-phosphate + CTP + H(+) = 4-CDP-2-C-methyl-D-erythritol + diphosphate</text>
        <dbReference type="Rhea" id="RHEA:13429"/>
        <dbReference type="ChEBI" id="CHEBI:15378"/>
        <dbReference type="ChEBI" id="CHEBI:33019"/>
        <dbReference type="ChEBI" id="CHEBI:37563"/>
        <dbReference type="ChEBI" id="CHEBI:57823"/>
        <dbReference type="ChEBI" id="CHEBI:58262"/>
        <dbReference type="EC" id="2.7.7.60"/>
    </reaction>
</comment>
<dbReference type="HAMAP" id="MF_00108">
    <property type="entry name" value="IspD"/>
    <property type="match status" value="1"/>
</dbReference>
<feature type="site" description="Transition state stabilizer" evidence="7">
    <location>
        <position position="16"/>
    </location>
</feature>
<evidence type="ECO:0000256" key="4">
    <source>
        <dbReference type="ARBA" id="ARBA00022679"/>
    </source>
</evidence>
<keyword evidence="5 7" id="KW-0548">Nucleotidyltransferase</keyword>
<dbReference type="EC" id="2.7.7.60" evidence="7"/>
<evidence type="ECO:0000256" key="6">
    <source>
        <dbReference type="ARBA" id="ARBA00023229"/>
    </source>
</evidence>
<dbReference type="RefSeq" id="WP_277192862.1">
    <property type="nucleotide sequence ID" value="NZ_JAROAV010000037.1"/>
</dbReference>
<evidence type="ECO:0000313" key="8">
    <source>
        <dbReference type="EMBL" id="MDF8265539.1"/>
    </source>
</evidence>
<dbReference type="SUPFAM" id="SSF53448">
    <property type="entry name" value="Nucleotide-diphospho-sugar transferases"/>
    <property type="match status" value="1"/>
</dbReference>
<dbReference type="InterPro" id="IPR001228">
    <property type="entry name" value="IspD"/>
</dbReference>
<dbReference type="Proteomes" id="UP001528912">
    <property type="component" value="Unassembled WGS sequence"/>
</dbReference>
<dbReference type="InterPro" id="IPR018294">
    <property type="entry name" value="ISPD_synthase_CS"/>
</dbReference>
<feature type="site" description="Positions MEP for the nucleophilic attack" evidence="7">
    <location>
        <position position="227"/>
    </location>
</feature>
<evidence type="ECO:0000256" key="1">
    <source>
        <dbReference type="ARBA" id="ARBA00001282"/>
    </source>
</evidence>
<dbReference type="InterPro" id="IPR029044">
    <property type="entry name" value="Nucleotide-diphossugar_trans"/>
</dbReference>
<sequence length="420" mass="43344">MSAVGVVIVAGGLGTRLGADRPKALVEVAGEAMVVHAVRRARAAAGVQQVVVVVPASHRAEFDLLLRRERVSCGFPEGGGSTTRALDPDGFPGMTVVEGGAERTDSVAAGLQALDEQVDVVLVHDAARALAPTTLFDAVVAAVRAGADAVVPGLPVTDTVKQVDAAGHVVATPDRSTLRAVQTPQGFARAALERAHTGGDQATDDAALVERQGGTVVVIDGDTQAIKVTHPADLEAVERLAAAATPGAGPEGPALVVLGGLPGVGKTSLARAIARRTPVAHLRVDTIETGLRRVGAGEVPPETGYAIAFEVAGDQLALGTSVVADTVNPLLVTREAWRAVAARHDARVLEIELVCSDPAVHEARVTGRVPDIEGHVDPTWQEVRDREYAAWDPDLRLDTAHATSDDLAQAVLTALAASRQ</sequence>
<comment type="caution">
    <text evidence="8">The sequence shown here is derived from an EMBL/GenBank/DDBJ whole genome shotgun (WGS) entry which is preliminary data.</text>
</comment>
<proteinExistence type="inferred from homology"/>
<comment type="pathway">
    <text evidence="2 7">Isoprenoid biosynthesis; isopentenyl diphosphate biosynthesis via DXP pathway; isopentenyl diphosphate from 1-deoxy-D-xylulose 5-phosphate: step 2/6.</text>
</comment>
<comment type="function">
    <text evidence="7">Catalyzes the formation of 4-diphosphocytidyl-2-C-methyl-D-erythritol from CTP and 2-C-methyl-D-erythritol 4-phosphate (MEP).</text>
</comment>
<dbReference type="CDD" id="cd02516">
    <property type="entry name" value="CDP-ME_synthetase"/>
    <property type="match status" value="1"/>
</dbReference>
<dbReference type="Pfam" id="PF13671">
    <property type="entry name" value="AAA_33"/>
    <property type="match status" value="1"/>
</dbReference>
<dbReference type="NCBIfam" id="TIGR00453">
    <property type="entry name" value="ispD"/>
    <property type="match status" value="1"/>
</dbReference>
<dbReference type="EMBL" id="JAROAV010000037">
    <property type="protein sequence ID" value="MDF8265539.1"/>
    <property type="molecule type" value="Genomic_DNA"/>
</dbReference>
<keyword evidence="4 7" id="KW-0808">Transferase</keyword>
<dbReference type="Pfam" id="PF01128">
    <property type="entry name" value="IspD"/>
    <property type="match status" value="1"/>
</dbReference>
<evidence type="ECO:0000256" key="2">
    <source>
        <dbReference type="ARBA" id="ARBA00004787"/>
    </source>
</evidence>
<dbReference type="Gene3D" id="3.40.50.300">
    <property type="entry name" value="P-loop containing nucleotide triphosphate hydrolases"/>
    <property type="match status" value="1"/>
</dbReference>
<keyword evidence="6 7" id="KW-0414">Isoprene biosynthesis</keyword>
<evidence type="ECO:0000256" key="3">
    <source>
        <dbReference type="ARBA" id="ARBA00009789"/>
    </source>
</evidence>
<dbReference type="PROSITE" id="PS01295">
    <property type="entry name" value="ISPD"/>
    <property type="match status" value="1"/>
</dbReference>
<protein>
    <recommendedName>
        <fullName evidence="7">2-C-methyl-D-erythritol 4-phosphate cytidylyltransferase</fullName>
        <ecNumber evidence="7">2.7.7.60</ecNumber>
    </recommendedName>
    <alternativeName>
        <fullName evidence="7">4-diphosphocytidyl-2C-methyl-D-erythritol synthase</fullName>
    </alternativeName>
    <alternativeName>
        <fullName evidence="7">MEP cytidylyltransferase</fullName>
        <shortName evidence="7">MCT</shortName>
    </alternativeName>
</protein>
<dbReference type="InterPro" id="IPR027417">
    <property type="entry name" value="P-loop_NTPase"/>
</dbReference>
<name>A0ABT6CBV5_9MICO</name>
<accession>A0ABT6CBV5</accession>
<dbReference type="GO" id="GO:0050518">
    <property type="term" value="F:2-C-methyl-D-erythritol 4-phosphate cytidylyltransferase activity"/>
    <property type="evidence" value="ECO:0007669"/>
    <property type="project" value="UniProtKB-EC"/>
</dbReference>
<comment type="similarity">
    <text evidence="3 7">Belongs to the IspD/TarI cytidylyltransferase family. IspD subfamily.</text>
</comment>
<feature type="site" description="Transition state stabilizer" evidence="7">
    <location>
        <position position="23"/>
    </location>
</feature>
<dbReference type="SUPFAM" id="SSF52540">
    <property type="entry name" value="P-loop containing nucleoside triphosphate hydrolases"/>
    <property type="match status" value="1"/>
</dbReference>
<dbReference type="PANTHER" id="PTHR32125:SF4">
    <property type="entry name" value="2-C-METHYL-D-ERYTHRITOL 4-PHOSPHATE CYTIDYLYLTRANSFERASE, CHLOROPLASTIC"/>
    <property type="match status" value="1"/>
</dbReference>
<dbReference type="PANTHER" id="PTHR32125">
    <property type="entry name" value="2-C-METHYL-D-ERYTHRITOL 4-PHOSPHATE CYTIDYLYLTRANSFERASE, CHLOROPLASTIC"/>
    <property type="match status" value="1"/>
</dbReference>
<gene>
    <name evidence="7 8" type="primary">ispD</name>
    <name evidence="8" type="ORF">P4R38_14915</name>
</gene>
<feature type="site" description="Positions MEP for the nucleophilic attack" evidence="7">
    <location>
        <position position="175"/>
    </location>
</feature>
<reference evidence="8 9" key="1">
    <citation type="submission" date="2023-03" db="EMBL/GenBank/DDBJ databases">
        <title>YIM 133296 draft genome.</title>
        <authorList>
            <person name="Xiong L."/>
        </authorList>
    </citation>
    <scope>NUCLEOTIDE SEQUENCE [LARGE SCALE GENOMIC DNA]</scope>
    <source>
        <strain evidence="8 9">YIM 133296</strain>
    </source>
</reference>
<dbReference type="InterPro" id="IPR050088">
    <property type="entry name" value="IspD/TarI_cytidylyltransf_bact"/>
</dbReference>
<dbReference type="InterPro" id="IPR034683">
    <property type="entry name" value="IspD/TarI"/>
</dbReference>